<dbReference type="Proteomes" id="UP001311232">
    <property type="component" value="Unassembled WGS sequence"/>
</dbReference>
<gene>
    <name evidence="2" type="ORF">CRENBAI_003811</name>
</gene>
<protein>
    <submittedName>
        <fullName evidence="2">Uncharacterized protein</fullName>
    </submittedName>
</protein>
<name>A0AAV9SFI1_9TELE</name>
<dbReference type="AlphaFoldDB" id="A0AAV9SFI1"/>
<evidence type="ECO:0000313" key="2">
    <source>
        <dbReference type="EMBL" id="KAK5619995.1"/>
    </source>
</evidence>
<dbReference type="EMBL" id="JAHHUM010000410">
    <property type="protein sequence ID" value="KAK5619995.1"/>
    <property type="molecule type" value="Genomic_DNA"/>
</dbReference>
<evidence type="ECO:0000313" key="3">
    <source>
        <dbReference type="Proteomes" id="UP001311232"/>
    </source>
</evidence>
<sequence>MQSTEANCVPGSSQQTTCLYNAEWSSFPSLKEGQRYRNTARRSACSSARAGRTSCPTPQLRRLAAS</sequence>
<proteinExistence type="predicted"/>
<organism evidence="2 3">
    <name type="scientific">Crenichthys baileyi</name>
    <name type="common">White River springfish</name>
    <dbReference type="NCBI Taxonomy" id="28760"/>
    <lineage>
        <taxon>Eukaryota</taxon>
        <taxon>Metazoa</taxon>
        <taxon>Chordata</taxon>
        <taxon>Craniata</taxon>
        <taxon>Vertebrata</taxon>
        <taxon>Euteleostomi</taxon>
        <taxon>Actinopterygii</taxon>
        <taxon>Neopterygii</taxon>
        <taxon>Teleostei</taxon>
        <taxon>Neoteleostei</taxon>
        <taxon>Acanthomorphata</taxon>
        <taxon>Ovalentaria</taxon>
        <taxon>Atherinomorphae</taxon>
        <taxon>Cyprinodontiformes</taxon>
        <taxon>Goodeidae</taxon>
        <taxon>Crenichthys</taxon>
    </lineage>
</organism>
<evidence type="ECO:0000256" key="1">
    <source>
        <dbReference type="SAM" id="MobiDB-lite"/>
    </source>
</evidence>
<feature type="region of interest" description="Disordered" evidence="1">
    <location>
        <begin position="41"/>
        <end position="66"/>
    </location>
</feature>
<reference evidence="2 3" key="1">
    <citation type="submission" date="2021-06" db="EMBL/GenBank/DDBJ databases">
        <authorList>
            <person name="Palmer J.M."/>
        </authorList>
    </citation>
    <scope>NUCLEOTIDE SEQUENCE [LARGE SCALE GENOMIC DNA]</scope>
    <source>
        <strain evidence="2 3">MEX-2019</strain>
        <tissue evidence="2">Muscle</tissue>
    </source>
</reference>
<feature type="compositionally biased region" description="Low complexity" evidence="1">
    <location>
        <begin position="41"/>
        <end position="55"/>
    </location>
</feature>
<keyword evidence="3" id="KW-1185">Reference proteome</keyword>
<accession>A0AAV9SFI1</accession>
<comment type="caution">
    <text evidence="2">The sequence shown here is derived from an EMBL/GenBank/DDBJ whole genome shotgun (WGS) entry which is preliminary data.</text>
</comment>